<dbReference type="AlphaFoldDB" id="A0A1M6HHR5"/>
<evidence type="ECO:0000313" key="2">
    <source>
        <dbReference type="Proteomes" id="UP000184310"/>
    </source>
</evidence>
<dbReference type="STRING" id="1121302.SAMN02745163_01483"/>
<dbReference type="Gene3D" id="3.80.10.10">
    <property type="entry name" value="Ribonuclease Inhibitor"/>
    <property type="match status" value="1"/>
</dbReference>
<dbReference type="InterPro" id="IPR026906">
    <property type="entry name" value="LRR_5"/>
</dbReference>
<reference evidence="1 2" key="1">
    <citation type="submission" date="2016-11" db="EMBL/GenBank/DDBJ databases">
        <authorList>
            <person name="Jaros S."/>
            <person name="Januszkiewicz K."/>
            <person name="Wedrychowicz H."/>
        </authorList>
    </citation>
    <scope>NUCLEOTIDE SEQUENCE [LARGE SCALE GENOMIC DNA]</scope>
    <source>
        <strain evidence="1 2">DSM 21758</strain>
    </source>
</reference>
<gene>
    <name evidence="1" type="ORF">SAMN02745163_01483</name>
</gene>
<sequence length="236" mass="26073">VDSSYVTPNSVQTIEQASFTSNASLQSVKLVNGITSIGSSAFSGCRGLMSMDIPSSVTNIGYSAFLDCNGISEYKVYSKDAKALLINSYSGIDPSKIKIYNENLSNKDSSSNETLVKNVENVIASIEVGNVRDKETIITQHKNSAEILGIDKKVDLQFVDDKTTFNSKEWIGYLKGSENVIGTINSVWNDVNGSWYAEHSEEILKINWNKDKEAWNIRAKEEIHDGLKIMIKMGII</sequence>
<evidence type="ECO:0000313" key="1">
    <source>
        <dbReference type="EMBL" id="SHJ21713.1"/>
    </source>
</evidence>
<feature type="non-terminal residue" evidence="1">
    <location>
        <position position="1"/>
    </location>
</feature>
<dbReference type="Pfam" id="PF13306">
    <property type="entry name" value="LRR_5"/>
    <property type="match status" value="1"/>
</dbReference>
<organism evidence="1 2">
    <name type="scientific">Clostridium cavendishii DSM 21758</name>
    <dbReference type="NCBI Taxonomy" id="1121302"/>
    <lineage>
        <taxon>Bacteria</taxon>
        <taxon>Bacillati</taxon>
        <taxon>Bacillota</taxon>
        <taxon>Clostridia</taxon>
        <taxon>Eubacteriales</taxon>
        <taxon>Clostridiaceae</taxon>
        <taxon>Clostridium</taxon>
    </lineage>
</organism>
<keyword evidence="2" id="KW-1185">Reference proteome</keyword>
<dbReference type="EMBL" id="FQZB01000007">
    <property type="protein sequence ID" value="SHJ21713.1"/>
    <property type="molecule type" value="Genomic_DNA"/>
</dbReference>
<protein>
    <submittedName>
        <fullName evidence="1">Leucine rich repeat-containing protein</fullName>
    </submittedName>
</protein>
<dbReference type="InterPro" id="IPR032675">
    <property type="entry name" value="LRR_dom_sf"/>
</dbReference>
<dbReference type="Proteomes" id="UP000184310">
    <property type="component" value="Unassembled WGS sequence"/>
</dbReference>
<proteinExistence type="predicted"/>
<dbReference type="RefSeq" id="WP_143152467.1">
    <property type="nucleotide sequence ID" value="NZ_FQZB01000007.1"/>
</dbReference>
<dbReference type="OrthoDB" id="1779508at2"/>
<name>A0A1M6HHR5_9CLOT</name>
<dbReference type="SUPFAM" id="SSF52058">
    <property type="entry name" value="L domain-like"/>
    <property type="match status" value="1"/>
</dbReference>
<accession>A0A1M6HHR5</accession>